<comment type="caution">
    <text evidence="1">The sequence shown here is derived from an EMBL/GenBank/DDBJ whole genome shotgun (WGS) entry which is preliminary data.</text>
</comment>
<dbReference type="AlphaFoldDB" id="X1NES6"/>
<organism evidence="1">
    <name type="scientific">marine sediment metagenome</name>
    <dbReference type="NCBI Taxonomy" id="412755"/>
    <lineage>
        <taxon>unclassified sequences</taxon>
        <taxon>metagenomes</taxon>
        <taxon>ecological metagenomes</taxon>
    </lineage>
</organism>
<protein>
    <submittedName>
        <fullName evidence="1">Uncharacterized protein</fullName>
    </submittedName>
</protein>
<accession>X1NES6</accession>
<evidence type="ECO:0000313" key="1">
    <source>
        <dbReference type="EMBL" id="GAI25310.1"/>
    </source>
</evidence>
<dbReference type="EMBL" id="BARV01020259">
    <property type="protein sequence ID" value="GAI25310.1"/>
    <property type="molecule type" value="Genomic_DNA"/>
</dbReference>
<proteinExistence type="predicted"/>
<name>X1NES6_9ZZZZ</name>
<sequence>MGDMRYEELEDGIYYFHLKQKLPGENWSEKITYRAMIDTTPPEASQLKIGKDPSIFEGKYFLSFVAQDKMSGVDYYEVKEGKRDWKRVESPYLLEDQSLSKKLLFG</sequence>
<feature type="non-terminal residue" evidence="1">
    <location>
        <position position="106"/>
    </location>
</feature>
<reference evidence="1" key="1">
    <citation type="journal article" date="2014" name="Front. Microbiol.">
        <title>High frequency of phylogenetically diverse reductive dehalogenase-homologous genes in deep subseafloor sedimentary metagenomes.</title>
        <authorList>
            <person name="Kawai M."/>
            <person name="Futagami T."/>
            <person name="Toyoda A."/>
            <person name="Takaki Y."/>
            <person name="Nishi S."/>
            <person name="Hori S."/>
            <person name="Arai W."/>
            <person name="Tsubouchi T."/>
            <person name="Morono Y."/>
            <person name="Uchiyama I."/>
            <person name="Ito T."/>
            <person name="Fujiyama A."/>
            <person name="Inagaki F."/>
            <person name="Takami H."/>
        </authorList>
    </citation>
    <scope>NUCLEOTIDE SEQUENCE</scope>
    <source>
        <strain evidence="1">Expedition CK06-06</strain>
    </source>
</reference>
<gene>
    <name evidence="1" type="ORF">S06H3_33857</name>
</gene>